<keyword evidence="3" id="KW-1133">Transmembrane helix</keyword>
<dbReference type="SMART" id="SM00198">
    <property type="entry name" value="SCP"/>
    <property type="match status" value="1"/>
</dbReference>
<dbReference type="EMBL" id="CM026425">
    <property type="protein sequence ID" value="KAG0575589.1"/>
    <property type="molecule type" value="Genomic_DNA"/>
</dbReference>
<dbReference type="PROSITE" id="PS01009">
    <property type="entry name" value="CRISP_1"/>
    <property type="match status" value="1"/>
</dbReference>
<dbReference type="InterPro" id="IPR018244">
    <property type="entry name" value="Allrgn_V5/Tpx1_CS"/>
</dbReference>
<accession>A0A8T0HY09</accession>
<feature type="transmembrane region" description="Helical" evidence="3">
    <location>
        <begin position="6"/>
        <end position="28"/>
    </location>
</feature>
<keyword evidence="3" id="KW-0812">Transmembrane</keyword>
<dbReference type="PRINTS" id="PR00837">
    <property type="entry name" value="V5TPXLIKE"/>
</dbReference>
<dbReference type="PANTHER" id="PTHR10334">
    <property type="entry name" value="CYSTEINE-RICH SECRETORY PROTEIN-RELATED"/>
    <property type="match status" value="1"/>
</dbReference>
<organism evidence="5 6">
    <name type="scientific">Ceratodon purpureus</name>
    <name type="common">Fire moss</name>
    <name type="synonym">Dicranum purpureum</name>
    <dbReference type="NCBI Taxonomy" id="3225"/>
    <lineage>
        <taxon>Eukaryota</taxon>
        <taxon>Viridiplantae</taxon>
        <taxon>Streptophyta</taxon>
        <taxon>Embryophyta</taxon>
        <taxon>Bryophyta</taxon>
        <taxon>Bryophytina</taxon>
        <taxon>Bryopsida</taxon>
        <taxon>Dicranidae</taxon>
        <taxon>Pseudoditrichales</taxon>
        <taxon>Ditrichaceae</taxon>
        <taxon>Ceratodon</taxon>
    </lineage>
</organism>
<dbReference type="PROSITE" id="PS01010">
    <property type="entry name" value="CRISP_2"/>
    <property type="match status" value="1"/>
</dbReference>
<evidence type="ECO:0000259" key="4">
    <source>
        <dbReference type="SMART" id="SM00198"/>
    </source>
</evidence>
<evidence type="ECO:0000313" key="6">
    <source>
        <dbReference type="Proteomes" id="UP000822688"/>
    </source>
</evidence>
<gene>
    <name evidence="5" type="ORF">KC19_5G014600</name>
</gene>
<dbReference type="Gene3D" id="3.40.33.10">
    <property type="entry name" value="CAP"/>
    <property type="match status" value="1"/>
</dbReference>
<dbReference type="InterPro" id="IPR014044">
    <property type="entry name" value="CAP_dom"/>
</dbReference>
<keyword evidence="6" id="KW-1185">Reference proteome</keyword>
<dbReference type="PRINTS" id="PR00838">
    <property type="entry name" value="V5ALLERGEN"/>
</dbReference>
<dbReference type="InterPro" id="IPR002413">
    <property type="entry name" value="V5_allergen-like"/>
</dbReference>
<dbReference type="CDD" id="cd05381">
    <property type="entry name" value="CAP_PR-1"/>
    <property type="match status" value="1"/>
</dbReference>
<dbReference type="InterPro" id="IPR001283">
    <property type="entry name" value="CRISP-related"/>
</dbReference>
<comment type="function">
    <text evidence="1">Probably involved in the defense reaction of plants against pathogens.</text>
</comment>
<keyword evidence="2" id="KW-0568">Pathogenesis-related protein</keyword>
<name>A0A8T0HY09_CERPU</name>
<reference evidence="5" key="1">
    <citation type="submission" date="2020-06" db="EMBL/GenBank/DDBJ databases">
        <title>WGS assembly of Ceratodon purpureus strain R40.</title>
        <authorList>
            <person name="Carey S.B."/>
            <person name="Jenkins J."/>
            <person name="Shu S."/>
            <person name="Lovell J.T."/>
            <person name="Sreedasyam A."/>
            <person name="Maumus F."/>
            <person name="Tiley G.P."/>
            <person name="Fernandez-Pozo N."/>
            <person name="Barry K."/>
            <person name="Chen C."/>
            <person name="Wang M."/>
            <person name="Lipzen A."/>
            <person name="Daum C."/>
            <person name="Saski C.A."/>
            <person name="Payton A.C."/>
            <person name="Mcbreen J.C."/>
            <person name="Conrad R.E."/>
            <person name="Kollar L.M."/>
            <person name="Olsson S."/>
            <person name="Huttunen S."/>
            <person name="Landis J.B."/>
            <person name="Wickett N.J."/>
            <person name="Johnson M.G."/>
            <person name="Rensing S.A."/>
            <person name="Grimwood J."/>
            <person name="Schmutz J."/>
            <person name="Mcdaniel S.F."/>
        </authorList>
    </citation>
    <scope>NUCLEOTIDE SEQUENCE</scope>
    <source>
        <strain evidence="5">R40</strain>
    </source>
</reference>
<proteinExistence type="predicted"/>
<keyword evidence="3" id="KW-0472">Membrane</keyword>
<dbReference type="SUPFAM" id="SSF55797">
    <property type="entry name" value="PR-1-like"/>
    <property type="match status" value="1"/>
</dbReference>
<protein>
    <recommendedName>
        <fullName evidence="4">SCP domain-containing protein</fullName>
    </recommendedName>
</protein>
<dbReference type="Pfam" id="PF00188">
    <property type="entry name" value="CAP"/>
    <property type="match status" value="1"/>
</dbReference>
<dbReference type="AlphaFoldDB" id="A0A8T0HY09"/>
<keyword evidence="2" id="KW-0611">Plant defense</keyword>
<dbReference type="InterPro" id="IPR035940">
    <property type="entry name" value="CAP_sf"/>
</dbReference>
<dbReference type="Proteomes" id="UP000822688">
    <property type="component" value="Chromosome 5"/>
</dbReference>
<comment type="caution">
    <text evidence="5">The sequence shown here is derived from an EMBL/GenBank/DDBJ whole genome shotgun (WGS) entry which is preliminary data.</text>
</comment>
<feature type="domain" description="SCP" evidence="4">
    <location>
        <begin position="33"/>
        <end position="168"/>
    </location>
</feature>
<evidence type="ECO:0000256" key="2">
    <source>
        <dbReference type="ARBA" id="ARBA00023265"/>
    </source>
</evidence>
<evidence type="ECO:0000256" key="3">
    <source>
        <dbReference type="SAM" id="Phobius"/>
    </source>
</evidence>
<evidence type="ECO:0000313" key="5">
    <source>
        <dbReference type="EMBL" id="KAG0575589.1"/>
    </source>
</evidence>
<dbReference type="GO" id="GO:0005576">
    <property type="term" value="C:extracellular region"/>
    <property type="evidence" value="ECO:0007669"/>
    <property type="project" value="InterPro"/>
</dbReference>
<evidence type="ECO:0000256" key="1">
    <source>
        <dbReference type="ARBA" id="ARBA00003143"/>
    </source>
</evidence>
<dbReference type="FunFam" id="3.40.33.10:FF:000004">
    <property type="entry name" value="CAP, cysteine-rich secretory protein, antigen 5"/>
    <property type="match status" value="1"/>
</dbReference>
<sequence>MGTTIFMGSWSSILAIITVTVLVEFCFFTSAQTTGSEYLDPHNAARATVGVPPLSWSSDLADYALAYAQTQASQCLPLTHSHGQYGENLFWGSAKDPEWTALDAVTAWTDEVAYYDYATNSCTPGQMCGHYTQVVWNTTTQVGCAHVKCNDDADYIICSYDPPGNWIGELPY</sequence>